<evidence type="ECO:0000313" key="2">
    <source>
        <dbReference type="Proteomes" id="UP000269708"/>
    </source>
</evidence>
<dbReference type="Proteomes" id="UP000269708">
    <property type="component" value="Unassembled WGS sequence"/>
</dbReference>
<sequence length="197" mass="22715">MKRVASSTWLSPEGPWYFSACAWSEGGGWQPEHWWRYAHGFKAAGDRIVASVLDGRRGELDLLLMPTLYLYRHYIELACKAAIRDMYTLRGKRPQVKAKHSLEGRWKLAFQLVEELTWEVPAFPEADRFVHELQRHDPVSEAFRYPETKHGARTAPELRWVNFRRLADGIEHVHEAVTYLEGSIDYLKAHGVEGAGP</sequence>
<proteinExistence type="predicted"/>
<accession>A0A3N4VFM6</accession>
<protein>
    <recommendedName>
        <fullName evidence="3">HEPN domain-containing protein</fullName>
    </recommendedName>
</protein>
<keyword evidence="2" id="KW-1185">Reference proteome</keyword>
<comment type="caution">
    <text evidence="1">The sequence shown here is derived from an EMBL/GenBank/DDBJ whole genome shotgun (WGS) entry which is preliminary data.</text>
</comment>
<dbReference type="EMBL" id="RKQN01000001">
    <property type="protein sequence ID" value="RPE81856.1"/>
    <property type="molecule type" value="Genomic_DNA"/>
</dbReference>
<dbReference type="AlphaFoldDB" id="A0A3N4VFM6"/>
<reference evidence="1 2" key="1">
    <citation type="submission" date="2018-11" db="EMBL/GenBank/DDBJ databases">
        <title>Genomic Encyclopedia of Type Strains, Phase IV (KMG-IV): sequencing the most valuable type-strain genomes for metagenomic binning, comparative biology and taxonomic classification.</title>
        <authorList>
            <person name="Goeker M."/>
        </authorList>
    </citation>
    <scope>NUCLEOTIDE SEQUENCE [LARGE SCALE GENOMIC DNA]</scope>
    <source>
        <strain evidence="1 2">DSM 25623</strain>
    </source>
</reference>
<evidence type="ECO:0008006" key="3">
    <source>
        <dbReference type="Google" id="ProtNLM"/>
    </source>
</evidence>
<organism evidence="1 2">
    <name type="scientific">Vulcaniibacterium tengchongense</name>
    <dbReference type="NCBI Taxonomy" id="1273429"/>
    <lineage>
        <taxon>Bacteria</taxon>
        <taxon>Pseudomonadati</taxon>
        <taxon>Pseudomonadota</taxon>
        <taxon>Gammaproteobacteria</taxon>
        <taxon>Lysobacterales</taxon>
        <taxon>Lysobacteraceae</taxon>
        <taxon>Vulcaniibacterium</taxon>
    </lineage>
</organism>
<evidence type="ECO:0000313" key="1">
    <source>
        <dbReference type="EMBL" id="RPE81856.1"/>
    </source>
</evidence>
<gene>
    <name evidence="1" type="ORF">EDC50_1058</name>
</gene>
<name>A0A3N4VFM6_9GAMM</name>